<dbReference type="AlphaFoldDB" id="A0AAX4JBD9"/>
<reference evidence="1" key="1">
    <citation type="journal article" date="2024" name="BMC Genomics">
        <title>Functional annotation of a divergent genome using sequence and structure-based similarity.</title>
        <authorList>
            <person name="Svedberg D."/>
            <person name="Winiger R.R."/>
            <person name="Berg A."/>
            <person name="Sharma H."/>
            <person name="Tellgren-Roth C."/>
            <person name="Debrunner-Vossbrinck B.A."/>
            <person name="Vossbrinck C.R."/>
            <person name="Barandun J."/>
        </authorList>
    </citation>
    <scope>NUCLEOTIDE SEQUENCE</scope>
    <source>
        <strain evidence="1">Illinois isolate</strain>
    </source>
</reference>
<proteinExistence type="predicted"/>
<dbReference type="RefSeq" id="XP_065329323.1">
    <property type="nucleotide sequence ID" value="XM_065473251.1"/>
</dbReference>
<organism evidence="1 2">
    <name type="scientific">Vairimorpha necatrix</name>
    <dbReference type="NCBI Taxonomy" id="6039"/>
    <lineage>
        <taxon>Eukaryota</taxon>
        <taxon>Fungi</taxon>
        <taxon>Fungi incertae sedis</taxon>
        <taxon>Microsporidia</taxon>
        <taxon>Nosematidae</taxon>
        <taxon>Vairimorpha</taxon>
    </lineage>
</organism>
<dbReference type="KEGG" id="vnx:VNE69_04007"/>
<dbReference type="GeneID" id="90540997"/>
<protein>
    <submittedName>
        <fullName evidence="1">Uncharacterized protein</fullName>
    </submittedName>
</protein>
<dbReference type="Proteomes" id="UP001334084">
    <property type="component" value="Chromosome 4"/>
</dbReference>
<keyword evidence="2" id="KW-1185">Reference proteome</keyword>
<sequence length="557" mass="65592">MQKGDYLKFDINKKYAKVSISPCGGLLKNVIYFIEKDDATNKSDLDFNIDCEKGDATNKGDLYFSIECTNKTIDHIINDYEKKLIEMLDLDSLELIVLTYRENDLDACVSPDECITMRKIIEEIRMLNISFRNQNHKNLLYICEEKSHIQEIFKKKVISQYSYDDMECFPGFGLKLVVNSTGDTDRVILRLFIENVYYFFEFPIREFKEFMCPSIVHKLDSTDAILLKCLTFFDLFVENSTLRDYDICSFHTDENIDNYNETDIIANLDLASTSIEYFMLFQQSLEEFETKTEEQHLAEIQKSYIKISEILDMKIYKEIEIFYLLLKKYNKVKFVIQRILNTSVMSINRLFTYILFIEKLIDRCDINLLIENVEVNEIKKEELIDSIVKKLSECSTYDLYCIKICLFIEAEIFINLVPASKDFLFSTLRDIGNHIEDNNHIKKCRTFTDCNNIDLIKTFKEINLRSNKKHDDCIIYNFCAIVSLFTGSKINFVFNYETKKYEEFNKSHIINMLKFDREMVEGNNEKIKAMLIGKNGKNKTMDNSKKKFYKKSACTII</sequence>
<gene>
    <name evidence="1" type="ORF">VNE69_04007</name>
</gene>
<accession>A0AAX4JBD9</accession>
<evidence type="ECO:0000313" key="1">
    <source>
        <dbReference type="EMBL" id="WUR03178.1"/>
    </source>
</evidence>
<dbReference type="EMBL" id="CP142729">
    <property type="protein sequence ID" value="WUR03178.1"/>
    <property type="molecule type" value="Genomic_DNA"/>
</dbReference>
<evidence type="ECO:0000313" key="2">
    <source>
        <dbReference type="Proteomes" id="UP001334084"/>
    </source>
</evidence>
<name>A0AAX4JBD9_9MICR</name>